<feature type="binding site" evidence="4">
    <location>
        <position position="216"/>
    </location>
    <ligand>
        <name>pyruvate</name>
        <dbReference type="ChEBI" id="CHEBI:15361"/>
    </ligand>
</feature>
<keyword evidence="1 2" id="KW-0456">Lyase</keyword>
<dbReference type="Gene3D" id="3.20.20.70">
    <property type="entry name" value="Aldolase class I"/>
    <property type="match status" value="1"/>
</dbReference>
<evidence type="ECO:0000256" key="1">
    <source>
        <dbReference type="ARBA" id="ARBA00023239"/>
    </source>
</evidence>
<dbReference type="Pfam" id="PF00701">
    <property type="entry name" value="DHDPS"/>
    <property type="match status" value="1"/>
</dbReference>
<evidence type="ECO:0000256" key="4">
    <source>
        <dbReference type="PIRSR" id="PIRSR001365-2"/>
    </source>
</evidence>
<organism evidence="5 6">
    <name type="scientific">Alienimonas californiensis</name>
    <dbReference type="NCBI Taxonomy" id="2527989"/>
    <lineage>
        <taxon>Bacteria</taxon>
        <taxon>Pseudomonadati</taxon>
        <taxon>Planctomycetota</taxon>
        <taxon>Planctomycetia</taxon>
        <taxon>Planctomycetales</taxon>
        <taxon>Planctomycetaceae</taxon>
        <taxon>Alienimonas</taxon>
    </lineage>
</organism>
<name>A0A517PAB4_9PLAN</name>
<comment type="similarity">
    <text evidence="2">Belongs to the DapA family.</text>
</comment>
<proteinExistence type="inferred from homology"/>
<dbReference type="InterPro" id="IPR002220">
    <property type="entry name" value="DapA-like"/>
</dbReference>
<dbReference type="PRINTS" id="PR00146">
    <property type="entry name" value="DHPICSNTHASE"/>
</dbReference>
<dbReference type="EC" id="4.3.3.7" evidence="5"/>
<feature type="active site" description="Proton donor/acceptor" evidence="3">
    <location>
        <position position="143"/>
    </location>
</feature>
<dbReference type="AlphaFoldDB" id="A0A517PAB4"/>
<evidence type="ECO:0000313" key="5">
    <source>
        <dbReference type="EMBL" id="QDT16305.1"/>
    </source>
</evidence>
<evidence type="ECO:0000256" key="2">
    <source>
        <dbReference type="PIRNR" id="PIRNR001365"/>
    </source>
</evidence>
<accession>A0A517PAB4</accession>
<feature type="active site" description="Schiff-base intermediate with substrate" evidence="3">
    <location>
        <position position="171"/>
    </location>
</feature>
<dbReference type="PANTHER" id="PTHR12128:SF72">
    <property type="entry name" value="DIHYDRODIPICOLINATE SYNTHASE"/>
    <property type="match status" value="1"/>
</dbReference>
<dbReference type="GO" id="GO:0008840">
    <property type="term" value="F:4-hydroxy-tetrahydrodipicolinate synthase activity"/>
    <property type="evidence" value="ECO:0007669"/>
    <property type="project" value="UniProtKB-EC"/>
</dbReference>
<keyword evidence="6" id="KW-1185">Reference proteome</keyword>
<reference evidence="5 6" key="1">
    <citation type="submission" date="2019-02" db="EMBL/GenBank/DDBJ databases">
        <title>Deep-cultivation of Planctomycetes and their phenomic and genomic characterization uncovers novel biology.</title>
        <authorList>
            <person name="Wiegand S."/>
            <person name="Jogler M."/>
            <person name="Boedeker C."/>
            <person name="Pinto D."/>
            <person name="Vollmers J."/>
            <person name="Rivas-Marin E."/>
            <person name="Kohn T."/>
            <person name="Peeters S.H."/>
            <person name="Heuer A."/>
            <person name="Rast P."/>
            <person name="Oberbeckmann S."/>
            <person name="Bunk B."/>
            <person name="Jeske O."/>
            <person name="Meyerdierks A."/>
            <person name="Storesund J.E."/>
            <person name="Kallscheuer N."/>
            <person name="Luecker S."/>
            <person name="Lage O.M."/>
            <person name="Pohl T."/>
            <person name="Merkel B.J."/>
            <person name="Hornburger P."/>
            <person name="Mueller R.-W."/>
            <person name="Bruemmer F."/>
            <person name="Labrenz M."/>
            <person name="Spormann A.M."/>
            <person name="Op den Camp H."/>
            <person name="Overmann J."/>
            <person name="Amann R."/>
            <person name="Jetten M.S.M."/>
            <person name="Mascher T."/>
            <person name="Medema M.H."/>
            <person name="Devos D.P."/>
            <person name="Kaster A.-K."/>
            <person name="Ovreas L."/>
            <person name="Rohde M."/>
            <person name="Galperin M.Y."/>
            <person name="Jogler C."/>
        </authorList>
    </citation>
    <scope>NUCLEOTIDE SEQUENCE [LARGE SCALE GENOMIC DNA]</scope>
    <source>
        <strain evidence="5 6">CA12</strain>
    </source>
</reference>
<dbReference type="EMBL" id="CP036265">
    <property type="protein sequence ID" value="QDT16305.1"/>
    <property type="molecule type" value="Genomic_DNA"/>
</dbReference>
<dbReference type="PANTHER" id="PTHR12128">
    <property type="entry name" value="DIHYDRODIPICOLINATE SYNTHASE"/>
    <property type="match status" value="1"/>
</dbReference>
<dbReference type="OrthoDB" id="9778880at2"/>
<dbReference type="RefSeq" id="WP_145359146.1">
    <property type="nucleotide sequence ID" value="NZ_CP036265.1"/>
</dbReference>
<evidence type="ECO:0000256" key="3">
    <source>
        <dbReference type="PIRSR" id="PIRSR001365-1"/>
    </source>
</evidence>
<dbReference type="CDD" id="cd00408">
    <property type="entry name" value="DHDPS-like"/>
    <property type="match status" value="1"/>
</dbReference>
<gene>
    <name evidence="5" type="primary">dapA_2</name>
    <name evidence="5" type="ORF">CA12_24060</name>
</gene>
<dbReference type="Proteomes" id="UP000318741">
    <property type="component" value="Chromosome"/>
</dbReference>
<dbReference type="SMART" id="SM01130">
    <property type="entry name" value="DHDPS"/>
    <property type="match status" value="1"/>
</dbReference>
<sequence>MSVPRPPVDARVFRGCMPALMTPCGADGVVNYEALVRKGLQMTAAGMTGVVYCGSMGDWPLLTDQQRQEGVARLVEAGVPVVVGTGAQNSALAVAHAEHAAAVGAAGLMAIPRVLSRGASPAAQRNHFDAILAAAPDLPTVIYNSPYYGFETKAELFFELRRDHANLVGFKEFGGAASLSYAAEHITSADDDLLLLAGVDTQVYHGFVRCGAAGAITGIGNCLPREVLTLVCLCKAAAGGDPDADRCARELAEALAVLSRFDEEPDLVLHYKYLLFLTGDADYEHQLNVSDRLSPSQARYAEAQLRRFQAWWERWPGKEYDARPAAE</sequence>
<dbReference type="InterPro" id="IPR013785">
    <property type="entry name" value="Aldolase_TIM"/>
</dbReference>
<evidence type="ECO:0000313" key="6">
    <source>
        <dbReference type="Proteomes" id="UP000318741"/>
    </source>
</evidence>
<dbReference type="SUPFAM" id="SSF51569">
    <property type="entry name" value="Aldolase"/>
    <property type="match status" value="1"/>
</dbReference>
<protein>
    <submittedName>
        <fullName evidence="5">4-hydroxy-tetrahydrodipicolinate synthase</fullName>
        <ecNumber evidence="5">4.3.3.7</ecNumber>
    </submittedName>
</protein>
<dbReference type="PIRSF" id="PIRSF001365">
    <property type="entry name" value="DHDPS"/>
    <property type="match status" value="1"/>
</dbReference>
<dbReference type="KEGG" id="acaf:CA12_24060"/>